<name>A0AAI8VI30_9PEZI</name>
<dbReference type="GO" id="GO:0050660">
    <property type="term" value="F:flavin adenine dinucleotide binding"/>
    <property type="evidence" value="ECO:0007669"/>
    <property type="project" value="InterPro"/>
</dbReference>
<dbReference type="SUPFAM" id="SSF54373">
    <property type="entry name" value="FAD-linked reductases, C-terminal domain"/>
    <property type="match status" value="1"/>
</dbReference>
<dbReference type="AlphaFoldDB" id="A0AAI8VI30"/>
<dbReference type="InterPro" id="IPR036188">
    <property type="entry name" value="FAD/NAD-bd_sf"/>
</dbReference>
<dbReference type="InterPro" id="IPR007867">
    <property type="entry name" value="GMC_OxRtase_C"/>
</dbReference>
<proteinExistence type="inferred from homology"/>
<dbReference type="Pfam" id="PF00732">
    <property type="entry name" value="GMC_oxred_N"/>
    <property type="match status" value="1"/>
</dbReference>
<dbReference type="PANTHER" id="PTHR11552:SF213">
    <property type="entry name" value="DEHYDROGENASE, PUTATIVE-RELATED"/>
    <property type="match status" value="1"/>
</dbReference>
<protein>
    <submittedName>
        <fullName evidence="4">Uu.00g121730.m01.CDS01</fullName>
    </submittedName>
</protein>
<feature type="domain" description="Glucose-methanol-choline oxidoreductase N-terminal" evidence="3">
    <location>
        <begin position="420"/>
        <end position="434"/>
    </location>
</feature>
<dbReference type="PANTHER" id="PTHR11552">
    <property type="entry name" value="GLUCOSE-METHANOL-CHOLINE GMC OXIDOREDUCTASE"/>
    <property type="match status" value="1"/>
</dbReference>
<dbReference type="SUPFAM" id="SSF51905">
    <property type="entry name" value="FAD/NAD(P)-binding domain"/>
    <property type="match status" value="1"/>
</dbReference>
<dbReference type="GO" id="GO:0016614">
    <property type="term" value="F:oxidoreductase activity, acting on CH-OH group of donors"/>
    <property type="evidence" value="ECO:0007669"/>
    <property type="project" value="InterPro"/>
</dbReference>
<evidence type="ECO:0000256" key="1">
    <source>
        <dbReference type="ARBA" id="ARBA00010790"/>
    </source>
</evidence>
<keyword evidence="5" id="KW-1185">Reference proteome</keyword>
<dbReference type="Proteomes" id="UP001295740">
    <property type="component" value="Unassembled WGS sequence"/>
</dbReference>
<comment type="caution">
    <text evidence="4">The sequence shown here is derived from an EMBL/GenBank/DDBJ whole genome shotgun (WGS) entry which is preliminary data.</text>
</comment>
<evidence type="ECO:0000259" key="3">
    <source>
        <dbReference type="PROSITE" id="PS00624"/>
    </source>
</evidence>
<dbReference type="Pfam" id="PF05199">
    <property type="entry name" value="GMC_oxred_C"/>
    <property type="match status" value="1"/>
</dbReference>
<keyword evidence="2" id="KW-0732">Signal</keyword>
<evidence type="ECO:0000256" key="2">
    <source>
        <dbReference type="SAM" id="SignalP"/>
    </source>
</evidence>
<dbReference type="InterPro" id="IPR012132">
    <property type="entry name" value="GMC_OxRdtase"/>
</dbReference>
<accession>A0AAI8VI30</accession>
<feature type="signal peptide" evidence="2">
    <location>
        <begin position="1"/>
        <end position="19"/>
    </location>
</feature>
<evidence type="ECO:0000313" key="5">
    <source>
        <dbReference type="Proteomes" id="UP001295740"/>
    </source>
</evidence>
<dbReference type="Gene3D" id="3.50.50.60">
    <property type="entry name" value="FAD/NAD(P)-binding domain"/>
    <property type="match status" value="2"/>
</dbReference>
<dbReference type="PROSITE" id="PS00624">
    <property type="entry name" value="GMC_OXRED_2"/>
    <property type="match status" value="1"/>
</dbReference>
<evidence type="ECO:0000313" key="4">
    <source>
        <dbReference type="EMBL" id="CAJ2504779.1"/>
    </source>
</evidence>
<sequence>MKSFSYLALISALAPFTEAGAGANGIDVLIPRVPQQNTFPLTGPSLPVTPPSPNKTYEYIVVGGGAGGSPLAADLALAGHSVLLIDAGGDYGHLREVETPALGNPASERNEVSWGFFTHHYANETQALRDRKLTWMTPDGNYYSGQNVPEGSTMLGNFYPRYGGLGGCSEHNALVGVLPTENDWDYIANITGDVKFQAENMREYWKQIEKVMYPLPNNDTSAHGTDGWLGVSINPQGIAAQDLKILSVMIGAMEALGYSTESLSNAIADATDVFSQEVGDTAEMLLPLNVTQGIVDALGDILEWDVNRDTPDRDTKQVVARLPMTMTTGDYRRASPRDLVYDVATATNPDGSKKYKLDVALHSLATKVNFDTTGDKPKAISVDYLFGESLYRADPRSSLTEDTGIPGTVSATREIIVSGGTFNTPQILKLSGVGPKEELEKWDIPVVLDLPGVGTNMQDRLEVGVHADATSNFTRILNCTYLGTEDDPCWSQYFSEDNHDSEKGTYASNGVPMGIFTTSSVAQGGEHDLWLGGFSALFPGFFPGYSTVAATPDAKNHWSWLILKAHTTNNAGTVQLASTNPRDTPRIDFHNLYEGQTTEAADADAMALVEGMKLAMSFYDHITPLDGEFERIWPPQDVQTDEELKQWIIDEAWGHHASCSAAIGADDNPMAVLDGQFRVRGIDGLRVVDASAFPKIVGTFPVVGVMLLAAKARDDILADIK</sequence>
<reference evidence="4" key="1">
    <citation type="submission" date="2023-10" db="EMBL/GenBank/DDBJ databases">
        <authorList>
            <person name="Hackl T."/>
        </authorList>
    </citation>
    <scope>NUCLEOTIDE SEQUENCE</scope>
</reference>
<comment type="similarity">
    <text evidence="1">Belongs to the GMC oxidoreductase family.</text>
</comment>
<dbReference type="EMBL" id="CAUWAG010000007">
    <property type="protein sequence ID" value="CAJ2504779.1"/>
    <property type="molecule type" value="Genomic_DNA"/>
</dbReference>
<dbReference type="InterPro" id="IPR000172">
    <property type="entry name" value="GMC_OxRdtase_N"/>
</dbReference>
<organism evidence="4 5">
    <name type="scientific">Anthostomella pinea</name>
    <dbReference type="NCBI Taxonomy" id="933095"/>
    <lineage>
        <taxon>Eukaryota</taxon>
        <taxon>Fungi</taxon>
        <taxon>Dikarya</taxon>
        <taxon>Ascomycota</taxon>
        <taxon>Pezizomycotina</taxon>
        <taxon>Sordariomycetes</taxon>
        <taxon>Xylariomycetidae</taxon>
        <taxon>Xylariales</taxon>
        <taxon>Xylariaceae</taxon>
        <taxon>Anthostomella</taxon>
    </lineage>
</organism>
<gene>
    <name evidence="4" type="ORF">KHLLAP_LOCUS5247</name>
</gene>
<feature type="chain" id="PRO_5042492161" evidence="2">
    <location>
        <begin position="20"/>
        <end position="721"/>
    </location>
</feature>